<keyword evidence="2" id="KW-0472">Membrane</keyword>
<organism evidence="4 5">
    <name type="scientific">Actinomycetospora straminea</name>
    <dbReference type="NCBI Taxonomy" id="663607"/>
    <lineage>
        <taxon>Bacteria</taxon>
        <taxon>Bacillati</taxon>
        <taxon>Actinomycetota</taxon>
        <taxon>Actinomycetes</taxon>
        <taxon>Pseudonocardiales</taxon>
        <taxon>Pseudonocardiaceae</taxon>
        <taxon>Actinomycetospora</taxon>
    </lineage>
</organism>
<dbReference type="EMBL" id="BAABHQ010000029">
    <property type="protein sequence ID" value="GAA4896183.1"/>
    <property type="molecule type" value="Genomic_DNA"/>
</dbReference>
<keyword evidence="1" id="KW-0378">Hydrolase</keyword>
<feature type="domain" description="BD-FAE-like" evidence="3">
    <location>
        <begin position="162"/>
        <end position="362"/>
    </location>
</feature>
<proteinExistence type="predicted"/>
<name>A0ABP9FA29_9PSEU</name>
<dbReference type="InterPro" id="IPR050300">
    <property type="entry name" value="GDXG_lipolytic_enzyme"/>
</dbReference>
<accession>A0ABP9FA29</accession>
<evidence type="ECO:0000313" key="4">
    <source>
        <dbReference type="EMBL" id="GAA4896183.1"/>
    </source>
</evidence>
<evidence type="ECO:0000313" key="5">
    <source>
        <dbReference type="Proteomes" id="UP001500457"/>
    </source>
</evidence>
<dbReference type="PANTHER" id="PTHR48081">
    <property type="entry name" value="AB HYDROLASE SUPERFAMILY PROTEIN C4A8.06C"/>
    <property type="match status" value="1"/>
</dbReference>
<feature type="transmembrane region" description="Helical" evidence="2">
    <location>
        <begin position="26"/>
        <end position="48"/>
    </location>
</feature>
<dbReference type="Pfam" id="PF20434">
    <property type="entry name" value="BD-FAE"/>
    <property type="match status" value="1"/>
</dbReference>
<reference evidence="5" key="1">
    <citation type="journal article" date="2019" name="Int. J. Syst. Evol. Microbiol.">
        <title>The Global Catalogue of Microorganisms (GCM) 10K type strain sequencing project: providing services to taxonomists for standard genome sequencing and annotation.</title>
        <authorList>
            <consortium name="The Broad Institute Genomics Platform"/>
            <consortium name="The Broad Institute Genome Sequencing Center for Infectious Disease"/>
            <person name="Wu L."/>
            <person name="Ma J."/>
        </authorList>
    </citation>
    <scope>NUCLEOTIDE SEQUENCE [LARGE SCALE GENOMIC DNA]</scope>
    <source>
        <strain evidence="5">JCM 17983</strain>
    </source>
</reference>
<evidence type="ECO:0000256" key="2">
    <source>
        <dbReference type="SAM" id="Phobius"/>
    </source>
</evidence>
<dbReference type="Gene3D" id="3.40.50.1820">
    <property type="entry name" value="alpha/beta hydrolase"/>
    <property type="match status" value="1"/>
</dbReference>
<sequence>MVGVTGHDDPTVEIPTVSAGRATTTIAVLSVLALATLVLLAAAVTAVAPTTALAGPVASPLLVVVYGPLLLVLGLVVTVGAWLLQRSRRARRATTVVAVLATVATLVLAGAVGAVVVAALGAGGGVDPWRALVLSGPPSGAAPDERTVYTTTPEGQDLHLAVTRPRGAAGPAPVFVWVHGGGWATGSELDRAADMRRLADAGWLAVSVEYTLSRPGRPTWDAAGPQVACALARVAEQAAARGGDPRRIVLGGDSAGGQLAVSVGYRAAAGTQVSACPGPVPVPVPRAVATLYPAVDLADTHRRGEGAQQFAVAYTGGTPDQVPDRYRAVTGTDVLTPQAPPTLAIVPARDRLVPPEGATDFVEAARAVGVDAQQVDVPFADHAFDTGPDGSLGHQAAFSVLAAWAGEQVR</sequence>
<comment type="caution">
    <text evidence="4">The sequence shown here is derived from an EMBL/GenBank/DDBJ whole genome shotgun (WGS) entry which is preliminary data.</text>
</comment>
<protein>
    <recommendedName>
        <fullName evidence="3">BD-FAE-like domain-containing protein</fullName>
    </recommendedName>
</protein>
<dbReference type="InterPro" id="IPR049492">
    <property type="entry name" value="BD-FAE-like_dom"/>
</dbReference>
<evidence type="ECO:0000256" key="1">
    <source>
        <dbReference type="ARBA" id="ARBA00022801"/>
    </source>
</evidence>
<dbReference type="SUPFAM" id="SSF53474">
    <property type="entry name" value="alpha/beta-Hydrolases"/>
    <property type="match status" value="1"/>
</dbReference>
<gene>
    <name evidence="4" type="ORF">GCM10023203_58230</name>
</gene>
<keyword evidence="5" id="KW-1185">Reference proteome</keyword>
<dbReference type="RefSeq" id="WP_274234870.1">
    <property type="nucleotide sequence ID" value="NZ_BAABHQ010000029.1"/>
</dbReference>
<feature type="transmembrane region" description="Helical" evidence="2">
    <location>
        <begin position="96"/>
        <end position="120"/>
    </location>
</feature>
<dbReference type="Proteomes" id="UP001500457">
    <property type="component" value="Unassembled WGS sequence"/>
</dbReference>
<keyword evidence="2" id="KW-1133">Transmembrane helix</keyword>
<evidence type="ECO:0000259" key="3">
    <source>
        <dbReference type="Pfam" id="PF20434"/>
    </source>
</evidence>
<feature type="transmembrane region" description="Helical" evidence="2">
    <location>
        <begin position="60"/>
        <end position="84"/>
    </location>
</feature>
<keyword evidence="2" id="KW-0812">Transmembrane</keyword>
<dbReference type="InterPro" id="IPR029058">
    <property type="entry name" value="AB_hydrolase_fold"/>
</dbReference>